<proteinExistence type="predicted"/>
<dbReference type="AlphaFoldDB" id="A0A6H0XQ48"/>
<gene>
    <name evidence="2" type="ORF">AMS68_002333</name>
</gene>
<keyword evidence="3" id="KW-1185">Reference proteome</keyword>
<dbReference type="EMBL" id="CP051140">
    <property type="protein sequence ID" value="QIW96815.1"/>
    <property type="molecule type" value="Genomic_DNA"/>
</dbReference>
<protein>
    <submittedName>
        <fullName evidence="2">Uncharacterized protein</fullName>
    </submittedName>
</protein>
<sequence length="635" mass="72514">MPRRLNPCSYLPRRLQIVVSIFVFCLFSIVLLGSTKHADPYLQNVPYRDELQEGARKTFDAAHQVVDQLSTIPQELNPFRIPAHKAPAQQLNSTSGETSWFTDFKWQNPFSDTVTLDEDRSVLPPEKNRPAIYTYFEPKEKDKSDKLLDAELELVNIWRRAWWAKGFKPMVLGRGEAMKNPLYQQAMSLKLEHDMEFEVLRWLAWSSMGTGILCNWLAVPMAVYDDTLLNFLRRGEFPQLTRFGDIGHGIFVGNKADIERATKSVVEAKNVKEVENFVDAIPSDLLRVDKKADAIAFYSGDIIGSKYQPIKEKFNEESTLIDGLTDLANLINSHLHTIWQNQFPMGIHVLKPMADISTHMIAPAIEIARNLSQCSWSPLPNSCPPNVPGCKTCAASSPLALHTPPVFRNRTDIFVIATVPHPYTMNCLYHQRADLNPKFIRRQTDRDKWILAATKEWLGTGKSPYVRLGSLKDAVASDESQLRSLWLTAETAFGSEDNTGEGEALELDWLFGFKIPRQHLKQGKSESPVPGPERRPPPPKPEFGEGVEVTPAELAEEKRRLDLSREFLQPRKRKDRVANTKLKNFVEAWNLADTEAWKFVRAFNARRSIERKKWEDEERAFIGQGLWDRLVDHIL</sequence>
<feature type="region of interest" description="Disordered" evidence="1">
    <location>
        <begin position="520"/>
        <end position="547"/>
    </location>
</feature>
<evidence type="ECO:0000313" key="3">
    <source>
        <dbReference type="Proteomes" id="UP000503462"/>
    </source>
</evidence>
<accession>A0A6H0XQ48</accession>
<evidence type="ECO:0000313" key="2">
    <source>
        <dbReference type="EMBL" id="QIW96815.1"/>
    </source>
</evidence>
<dbReference type="OrthoDB" id="5312133at2759"/>
<evidence type="ECO:0000256" key="1">
    <source>
        <dbReference type="SAM" id="MobiDB-lite"/>
    </source>
</evidence>
<name>A0A6H0XQ48_9PEZI</name>
<dbReference type="PANTHER" id="PTHR42055:SF1">
    <property type="entry name" value="YALI0E03476P"/>
    <property type="match status" value="1"/>
</dbReference>
<reference evidence="2 3" key="1">
    <citation type="journal article" date="2016" name="Sci. Rep.">
        <title>Peltaster fructicola genome reveals evolution from an invasive phytopathogen to an ectophytic parasite.</title>
        <authorList>
            <person name="Xu C."/>
            <person name="Chen H."/>
            <person name="Gleason M.L."/>
            <person name="Xu J.R."/>
            <person name="Liu H."/>
            <person name="Zhang R."/>
            <person name="Sun G."/>
        </authorList>
    </citation>
    <scope>NUCLEOTIDE SEQUENCE [LARGE SCALE GENOMIC DNA]</scope>
    <source>
        <strain evidence="2 3">LNHT1506</strain>
    </source>
</reference>
<dbReference type="PANTHER" id="PTHR42055">
    <property type="entry name" value="YALI0E03476P"/>
    <property type="match status" value="1"/>
</dbReference>
<organism evidence="2 3">
    <name type="scientific">Peltaster fructicola</name>
    <dbReference type="NCBI Taxonomy" id="286661"/>
    <lineage>
        <taxon>Eukaryota</taxon>
        <taxon>Fungi</taxon>
        <taxon>Dikarya</taxon>
        <taxon>Ascomycota</taxon>
        <taxon>Pezizomycotina</taxon>
        <taxon>Dothideomycetes</taxon>
        <taxon>Dothideomycetes incertae sedis</taxon>
        <taxon>Peltaster</taxon>
    </lineage>
</organism>
<dbReference type="Proteomes" id="UP000503462">
    <property type="component" value="Chromosome 2"/>
</dbReference>